<dbReference type="Proteomes" id="UP000290608">
    <property type="component" value="Unassembled WGS sequence"/>
</dbReference>
<dbReference type="AlphaFoldDB" id="A0A4Q0PNY5"/>
<dbReference type="EMBL" id="QOVL01000006">
    <property type="protein sequence ID" value="RXG31842.1"/>
    <property type="molecule type" value="Genomic_DNA"/>
</dbReference>
<sequence>MRIIVPKLFIFTITISEIKKEGQYGAQRGHKITDYKYIAHYQ</sequence>
<accession>A0A4Q0PNY5</accession>
<gene>
    <name evidence="1" type="ORF">DSL99_1666</name>
</gene>
<protein>
    <submittedName>
        <fullName evidence="1">Uncharacterized protein</fullName>
    </submittedName>
</protein>
<dbReference type="STRING" id="1122159.SAMN02745246_01516"/>
<name>A0A4Q0PNY5_9FLAO</name>
<organism evidence="1 2">
    <name type="scientific">Leeuwenhoekiella marinoflava</name>
    <dbReference type="NCBI Taxonomy" id="988"/>
    <lineage>
        <taxon>Bacteria</taxon>
        <taxon>Pseudomonadati</taxon>
        <taxon>Bacteroidota</taxon>
        <taxon>Flavobacteriia</taxon>
        <taxon>Flavobacteriales</taxon>
        <taxon>Flavobacteriaceae</taxon>
        <taxon>Leeuwenhoekiella</taxon>
    </lineage>
</organism>
<reference evidence="1 2" key="1">
    <citation type="submission" date="2018-07" db="EMBL/GenBank/DDBJ databases">
        <title>Leeuwenhoekiella genomics.</title>
        <authorList>
            <person name="Tahon G."/>
            <person name="Willems A."/>
        </authorList>
    </citation>
    <scope>NUCLEOTIDE SEQUENCE [LARGE SCALE GENOMIC DNA]</scope>
    <source>
        <strain evidence="1 2">LMG 1345</strain>
    </source>
</reference>
<comment type="caution">
    <text evidence="1">The sequence shown here is derived from an EMBL/GenBank/DDBJ whole genome shotgun (WGS) entry which is preliminary data.</text>
</comment>
<proteinExistence type="predicted"/>
<evidence type="ECO:0000313" key="2">
    <source>
        <dbReference type="Proteomes" id="UP000290608"/>
    </source>
</evidence>
<evidence type="ECO:0000313" key="1">
    <source>
        <dbReference type="EMBL" id="RXG31842.1"/>
    </source>
</evidence>